<gene>
    <name evidence="2" type="ORF">JKX24_05460</name>
</gene>
<dbReference type="EMBL" id="CP068391">
    <property type="protein sequence ID" value="QQX54460.1"/>
    <property type="molecule type" value="Genomic_DNA"/>
</dbReference>
<organism evidence="2 3">
    <name type="scientific">Serratia proteamaculans</name>
    <dbReference type="NCBI Taxonomy" id="28151"/>
    <lineage>
        <taxon>Bacteria</taxon>
        <taxon>Pseudomonadati</taxon>
        <taxon>Pseudomonadota</taxon>
        <taxon>Gammaproteobacteria</taxon>
        <taxon>Enterobacterales</taxon>
        <taxon>Yersiniaceae</taxon>
        <taxon>Serratia</taxon>
    </lineage>
</organism>
<evidence type="ECO:0000313" key="2">
    <source>
        <dbReference type="EMBL" id="QQX54460.1"/>
    </source>
</evidence>
<sequence>MKDGFKGFYNPGGDDLESVWSSENTIFVFDTNVYLNIYSYTEETKADLFSVLDKIKKKLWVPNHVALEYQKRRLDIIDRERGIFTKITNVFNKFNNQINVEIIQSLGIEKKLPVLHRSIADFMFNFNGLCDEFVSGALEEQKKLKPDVRSGDEIRKKLDVILSGKIGQPFTQEELDEIYLEGEDRFLKKIPPGFKDASKGGDSSDFSYMGANYKRKFGDLIIWKQLIIEASKEDVKNVVFITDDKKNDWWYGVGDKIIGPQERLQSEFYSLAKVDNFKMYDTVDFLKDAVSYLGTKVDEKSFDDVKKSSENISITISSSDSSEVFGDYHFVSKINSNDEDDSGERTEKVRSIPLTRYRDIQESVRQAGIGLEGYRAREEAMRQAGIGLEGYRAREEAMRQAGIGLEGYRAREEAMRQAGIGLEGYRAREEAMRQAGIALEGYRVREEAMRQAGIDLEGYRAWEEAMRQAGIGLEGYRAWEEAMRQAGIDLEGYRLWEEATMRPIKKNNEDKDSEDDIN</sequence>
<accession>A0A7U0N8I0</accession>
<evidence type="ECO:0000313" key="3">
    <source>
        <dbReference type="Proteomes" id="UP000596176"/>
    </source>
</evidence>
<dbReference type="AlphaFoldDB" id="A0A7U0N8I0"/>
<protein>
    <recommendedName>
        <fullName evidence="1">PIN like domain-containing protein</fullName>
    </recommendedName>
</protein>
<name>A0A7U0N8I0_SERPR</name>
<feature type="domain" description="PIN like" evidence="1">
    <location>
        <begin position="26"/>
        <end position="263"/>
    </location>
</feature>
<dbReference type="Pfam" id="PF18476">
    <property type="entry name" value="PIN_8"/>
    <property type="match status" value="1"/>
</dbReference>
<reference evidence="2 3" key="1">
    <citation type="submission" date="2021-01" db="EMBL/GenBank/DDBJ databases">
        <title>Chromosome sequence of Serratia proteamaculans strain 94 rif-r, isolated from spoiled beef.</title>
        <authorList>
            <person name="Zaytseva Y.V."/>
            <person name="Iablokov S.N."/>
            <person name="Klyukina A."/>
        </authorList>
    </citation>
    <scope>NUCLEOTIDE SEQUENCE [LARGE SCALE GENOMIC DNA]</scope>
    <source>
        <strain evidence="2 3">94 rif-r</strain>
    </source>
</reference>
<proteinExistence type="predicted"/>
<dbReference type="Proteomes" id="UP000596176">
    <property type="component" value="Chromosome"/>
</dbReference>
<evidence type="ECO:0000259" key="1">
    <source>
        <dbReference type="Pfam" id="PF18476"/>
    </source>
</evidence>
<dbReference type="InterPro" id="IPR041578">
    <property type="entry name" value="PIN_8"/>
</dbReference>
<dbReference type="RefSeq" id="WP_207976381.1">
    <property type="nucleotide sequence ID" value="NZ_CP068391.1"/>
</dbReference>